<dbReference type="Proteomes" id="UP000076837">
    <property type="component" value="Unassembled WGS sequence"/>
</dbReference>
<proteinExistence type="predicted"/>
<protein>
    <submittedName>
        <fullName evidence="1">Uncharacterized protein</fullName>
    </submittedName>
</protein>
<dbReference type="OrthoDB" id="3934009at2759"/>
<accession>A0A163KES7</accession>
<dbReference type="AlphaFoldDB" id="A0A163KES7"/>
<reference evidence="1 2" key="1">
    <citation type="journal article" date="2016" name="Sci. Rep.">
        <title>Draft genome sequencing and secretome analysis of fungal phytopathogen Ascochyta rabiei provides insight into the necrotrophic effector repertoire.</title>
        <authorList>
            <person name="Verma S."/>
            <person name="Gazara R.K."/>
            <person name="Nizam S."/>
            <person name="Parween S."/>
            <person name="Chattopadhyay D."/>
            <person name="Verma P.K."/>
        </authorList>
    </citation>
    <scope>NUCLEOTIDE SEQUENCE [LARGE SCALE GENOMIC DNA]</scope>
    <source>
        <strain evidence="1 2">ArDII</strain>
    </source>
</reference>
<name>A0A163KES7_DIDRA</name>
<gene>
    <name evidence="1" type="ORF">ST47_g1907</name>
</gene>
<organism evidence="1 2">
    <name type="scientific">Didymella rabiei</name>
    <name type="common">Chickpea ascochyta blight fungus</name>
    <name type="synonym">Mycosphaerella rabiei</name>
    <dbReference type="NCBI Taxonomy" id="5454"/>
    <lineage>
        <taxon>Eukaryota</taxon>
        <taxon>Fungi</taxon>
        <taxon>Dikarya</taxon>
        <taxon>Ascomycota</taxon>
        <taxon>Pezizomycotina</taxon>
        <taxon>Dothideomycetes</taxon>
        <taxon>Pleosporomycetidae</taxon>
        <taxon>Pleosporales</taxon>
        <taxon>Pleosporineae</taxon>
        <taxon>Didymellaceae</taxon>
        <taxon>Ascochyta</taxon>
    </lineage>
</organism>
<sequence length="163" mass="18696">MAFISCSRIILSNVFSILRSGECSTLAASKKLSESNLEEIANAFHIRCLGPMREFLRVNYDNKALLAELIYLEDAYRLAQSGEVDQVNEMTDLQLRLVAYSKNILPLEELYSRNSFQIRISLLVMFACRPALQFEQDPESIEENDESEEKIIFTKLDGVVMRF</sequence>
<evidence type="ECO:0000313" key="2">
    <source>
        <dbReference type="Proteomes" id="UP000076837"/>
    </source>
</evidence>
<keyword evidence="2" id="KW-1185">Reference proteome</keyword>
<dbReference type="EMBL" id="JYNV01000083">
    <property type="protein sequence ID" value="KZM26950.1"/>
    <property type="molecule type" value="Genomic_DNA"/>
</dbReference>
<comment type="caution">
    <text evidence="1">The sequence shown here is derived from an EMBL/GenBank/DDBJ whole genome shotgun (WGS) entry which is preliminary data.</text>
</comment>
<evidence type="ECO:0000313" key="1">
    <source>
        <dbReference type="EMBL" id="KZM26950.1"/>
    </source>
</evidence>